<dbReference type="SUPFAM" id="SSF54427">
    <property type="entry name" value="NTF2-like"/>
    <property type="match status" value="1"/>
</dbReference>
<organism evidence="2 3">
    <name type="scientific">Paucihalobacter ruber</name>
    <dbReference type="NCBI Taxonomy" id="2567861"/>
    <lineage>
        <taxon>Bacteria</taxon>
        <taxon>Pseudomonadati</taxon>
        <taxon>Bacteroidota</taxon>
        <taxon>Flavobacteriia</taxon>
        <taxon>Flavobacteriales</taxon>
        <taxon>Flavobacteriaceae</taxon>
        <taxon>Paucihalobacter</taxon>
    </lineage>
</organism>
<sequence length="156" mass="18023">MSETKIINQFYTAFKNLDAEAMVTCYHDEVTFEDPAFGKLHGENAKNMWRMLCKSQQGKDFKINFSSIQFENNIGTANWEAFYTFSKTGRKVHNKIKANFLFQDGKIIKHTDSFSLHAWASQALGIKGFALGWLPFFKSKFQVQTNKLLQKFEADL</sequence>
<evidence type="ECO:0000313" key="3">
    <source>
        <dbReference type="Proteomes" id="UP000317332"/>
    </source>
</evidence>
<comment type="caution">
    <text evidence="2">The sequence shown here is derived from an EMBL/GenBank/DDBJ whole genome shotgun (WGS) entry which is preliminary data.</text>
</comment>
<proteinExistence type="predicted"/>
<accession>A0A506PD82</accession>
<dbReference type="Pfam" id="PF12680">
    <property type="entry name" value="SnoaL_2"/>
    <property type="match status" value="1"/>
</dbReference>
<dbReference type="EMBL" id="VHIQ01000008">
    <property type="protein sequence ID" value="TPV31539.1"/>
    <property type="molecule type" value="Genomic_DNA"/>
</dbReference>
<feature type="domain" description="SnoaL-like" evidence="1">
    <location>
        <begin position="8"/>
        <end position="110"/>
    </location>
</feature>
<dbReference type="AlphaFoldDB" id="A0A506PD82"/>
<dbReference type="Proteomes" id="UP000317332">
    <property type="component" value="Unassembled WGS sequence"/>
</dbReference>
<dbReference type="Gene3D" id="3.10.450.50">
    <property type="match status" value="1"/>
</dbReference>
<evidence type="ECO:0000313" key="2">
    <source>
        <dbReference type="EMBL" id="TPV31539.1"/>
    </source>
</evidence>
<dbReference type="RefSeq" id="WP_140991622.1">
    <property type="nucleotide sequence ID" value="NZ_VHIQ01000008.1"/>
</dbReference>
<protein>
    <submittedName>
        <fullName evidence="2">Nuclear transport factor 2 family protein</fullName>
    </submittedName>
</protein>
<gene>
    <name evidence="2" type="ORF">FJ651_15225</name>
</gene>
<dbReference type="InterPro" id="IPR037401">
    <property type="entry name" value="SnoaL-like"/>
</dbReference>
<keyword evidence="3" id="KW-1185">Reference proteome</keyword>
<name>A0A506PD82_9FLAO</name>
<dbReference type="OrthoDB" id="391735at2"/>
<reference evidence="2 3" key="1">
    <citation type="submission" date="2019-06" db="EMBL/GenBank/DDBJ databases">
        <title>Flavobacteriaceae Paucihalobacterium erythroidium CWB-1, complete genome.</title>
        <authorList>
            <person name="Wu S."/>
        </authorList>
    </citation>
    <scope>NUCLEOTIDE SEQUENCE [LARGE SCALE GENOMIC DNA]</scope>
    <source>
        <strain evidence="2 3">CWB-1</strain>
    </source>
</reference>
<evidence type="ECO:0000259" key="1">
    <source>
        <dbReference type="Pfam" id="PF12680"/>
    </source>
</evidence>
<dbReference type="InterPro" id="IPR032710">
    <property type="entry name" value="NTF2-like_dom_sf"/>
</dbReference>